<feature type="compositionally biased region" description="Basic and acidic residues" evidence="1">
    <location>
        <begin position="136"/>
        <end position="145"/>
    </location>
</feature>
<name>J3KDE3_COCIM</name>
<reference evidence="3" key="1">
    <citation type="journal article" date="2009" name="Genome Res.">
        <title>Comparative genomic analyses of the human fungal pathogens Coccidioides and their relatives.</title>
        <authorList>
            <person name="Sharpton T.J."/>
            <person name="Stajich J.E."/>
            <person name="Rounsley S.D."/>
            <person name="Gardner M.J."/>
            <person name="Wortman J.R."/>
            <person name="Jordar V.S."/>
            <person name="Maiti R."/>
            <person name="Kodira C.D."/>
            <person name="Neafsey D.E."/>
            <person name="Zeng Q."/>
            <person name="Hung C.-Y."/>
            <person name="McMahan C."/>
            <person name="Muszewska A."/>
            <person name="Grynberg M."/>
            <person name="Mandel M.A."/>
            <person name="Kellner E.M."/>
            <person name="Barker B.M."/>
            <person name="Galgiani J.N."/>
            <person name="Orbach M.J."/>
            <person name="Kirkland T.N."/>
            <person name="Cole G.T."/>
            <person name="Henn M.R."/>
            <person name="Birren B.W."/>
            <person name="Taylor J.W."/>
        </authorList>
    </citation>
    <scope>NUCLEOTIDE SEQUENCE [LARGE SCALE GENOMIC DNA]</scope>
    <source>
        <strain evidence="3">RS</strain>
    </source>
</reference>
<dbReference type="KEGG" id="cim:CIMG_04400"/>
<sequence length="145" mass="16365">MNDTFLSPGSLDDVRSTTSVANGGSNLPGRPVSARADRRVHREELTGLKSTDYSVRSTPYRSTVSAKSLSLWAMKLRKRRFESTRPRSQPRNVLLDSLFQYPCGRTLTVERFHFPSRAHGQANDWDLPLPPCHQGASERQEPARQ</sequence>
<dbReference type="GeneID" id="4562665"/>
<dbReference type="Proteomes" id="UP000001261">
    <property type="component" value="Unassembled WGS sequence"/>
</dbReference>
<feature type="compositionally biased region" description="Polar residues" evidence="1">
    <location>
        <begin position="16"/>
        <end position="25"/>
    </location>
</feature>
<evidence type="ECO:0000256" key="1">
    <source>
        <dbReference type="SAM" id="MobiDB-lite"/>
    </source>
</evidence>
<dbReference type="OMA" id="HGQANDW"/>
<dbReference type="InParanoid" id="J3KDE3"/>
<accession>J3KDE3</accession>
<dbReference type="EMBL" id="GG704914">
    <property type="protein sequence ID" value="EAS33376.3"/>
    <property type="molecule type" value="Genomic_DNA"/>
</dbReference>
<proteinExistence type="predicted"/>
<dbReference type="AlphaFoldDB" id="J3KDE3"/>
<organism evidence="2 3">
    <name type="scientific">Coccidioides immitis (strain RS)</name>
    <name type="common">Valley fever fungus</name>
    <dbReference type="NCBI Taxonomy" id="246410"/>
    <lineage>
        <taxon>Eukaryota</taxon>
        <taxon>Fungi</taxon>
        <taxon>Dikarya</taxon>
        <taxon>Ascomycota</taxon>
        <taxon>Pezizomycotina</taxon>
        <taxon>Eurotiomycetes</taxon>
        <taxon>Eurotiomycetidae</taxon>
        <taxon>Onygenales</taxon>
        <taxon>Onygenaceae</taxon>
        <taxon>Coccidioides</taxon>
    </lineage>
</organism>
<keyword evidence="3" id="KW-1185">Reference proteome</keyword>
<protein>
    <submittedName>
        <fullName evidence="2">Uncharacterized protein</fullName>
    </submittedName>
</protein>
<evidence type="ECO:0000313" key="2">
    <source>
        <dbReference type="EMBL" id="EAS33376.3"/>
    </source>
</evidence>
<feature type="region of interest" description="Disordered" evidence="1">
    <location>
        <begin position="123"/>
        <end position="145"/>
    </location>
</feature>
<dbReference type="RefSeq" id="XP_001244959.2">
    <property type="nucleotide sequence ID" value="XM_001244958.2"/>
</dbReference>
<feature type="region of interest" description="Disordered" evidence="1">
    <location>
        <begin position="1"/>
        <end position="38"/>
    </location>
</feature>
<evidence type="ECO:0000313" key="3">
    <source>
        <dbReference type="Proteomes" id="UP000001261"/>
    </source>
</evidence>
<gene>
    <name evidence="2" type="ORF">CIMG_04400</name>
</gene>
<dbReference type="VEuPathDB" id="FungiDB:CIMG_04400"/>
<reference evidence="3" key="2">
    <citation type="journal article" date="2010" name="Genome Res.">
        <title>Population genomic sequencing of Coccidioides fungi reveals recent hybridization and transposon control.</title>
        <authorList>
            <person name="Neafsey D.E."/>
            <person name="Barker B.M."/>
            <person name="Sharpton T.J."/>
            <person name="Stajich J.E."/>
            <person name="Park D.J."/>
            <person name="Whiston E."/>
            <person name="Hung C.-Y."/>
            <person name="McMahan C."/>
            <person name="White J."/>
            <person name="Sykes S."/>
            <person name="Heiman D."/>
            <person name="Young S."/>
            <person name="Zeng Q."/>
            <person name="Abouelleil A."/>
            <person name="Aftuck L."/>
            <person name="Bessette D."/>
            <person name="Brown A."/>
            <person name="FitzGerald M."/>
            <person name="Lui A."/>
            <person name="Macdonald J.P."/>
            <person name="Priest M."/>
            <person name="Orbach M.J."/>
            <person name="Galgiani J.N."/>
            <person name="Kirkland T.N."/>
            <person name="Cole G.T."/>
            <person name="Birren B.W."/>
            <person name="Henn M.R."/>
            <person name="Taylor J.W."/>
            <person name="Rounsley S.D."/>
        </authorList>
    </citation>
    <scope>GENOME REANNOTATION</scope>
    <source>
        <strain evidence="3">RS</strain>
    </source>
</reference>